<evidence type="ECO:0000259" key="10">
    <source>
        <dbReference type="PROSITE" id="PS51760"/>
    </source>
</evidence>
<comment type="catalytic activity">
    <reaction evidence="1">
        <text>Endohydrolysis of (1-&gt;4)-beta-D-xylosidic linkages in xylans.</text>
        <dbReference type="EC" id="3.2.1.8"/>
    </reaction>
</comment>
<dbReference type="GO" id="GO:0031176">
    <property type="term" value="F:endo-1,4-beta-xylanase activity"/>
    <property type="evidence" value="ECO:0007669"/>
    <property type="project" value="UniProtKB-EC"/>
</dbReference>
<keyword evidence="6 11" id="KW-0378">Hydrolase</keyword>
<evidence type="ECO:0000256" key="3">
    <source>
        <dbReference type="ARBA" id="ARBA00012590"/>
    </source>
</evidence>
<keyword evidence="8" id="KW-0326">Glycosidase</keyword>
<evidence type="ECO:0000256" key="6">
    <source>
        <dbReference type="ARBA" id="ARBA00022801"/>
    </source>
</evidence>
<gene>
    <name evidence="11" type="ORF">HLB09_15300</name>
</gene>
<dbReference type="Proteomes" id="UP000555552">
    <property type="component" value="Unassembled WGS sequence"/>
</dbReference>
<dbReference type="EC" id="3.2.1.8" evidence="3"/>
<comment type="caution">
    <text evidence="11">The sequence shown here is derived from an EMBL/GenBank/DDBJ whole genome shotgun (WGS) entry which is preliminary data.</text>
</comment>
<dbReference type="RefSeq" id="WP_171204177.1">
    <property type="nucleotide sequence ID" value="NZ_BAAANP010000009.1"/>
</dbReference>
<keyword evidence="9" id="KW-0624">Polysaccharide degradation</keyword>
<keyword evidence="12" id="KW-1185">Reference proteome</keyword>
<comment type="similarity">
    <text evidence="2">Belongs to the glycosyl hydrolase 10 (cellulase F) family.</text>
</comment>
<evidence type="ECO:0000313" key="12">
    <source>
        <dbReference type="Proteomes" id="UP000555552"/>
    </source>
</evidence>
<keyword evidence="4" id="KW-0858">Xylan degradation</keyword>
<accession>A0A849C467</accession>
<dbReference type="AlphaFoldDB" id="A0A849C467"/>
<evidence type="ECO:0000256" key="7">
    <source>
        <dbReference type="ARBA" id="ARBA00023277"/>
    </source>
</evidence>
<evidence type="ECO:0000256" key="2">
    <source>
        <dbReference type="ARBA" id="ARBA00007495"/>
    </source>
</evidence>
<dbReference type="InterPro" id="IPR017853">
    <property type="entry name" value="GH"/>
</dbReference>
<evidence type="ECO:0000256" key="4">
    <source>
        <dbReference type="ARBA" id="ARBA00022651"/>
    </source>
</evidence>
<proteinExistence type="inferred from homology"/>
<name>A0A849C467_9ACTN</name>
<dbReference type="InterPro" id="IPR044846">
    <property type="entry name" value="GH10"/>
</dbReference>
<dbReference type="PANTHER" id="PTHR31490:SF88">
    <property type="entry name" value="BETA-XYLANASE"/>
    <property type="match status" value="1"/>
</dbReference>
<protein>
    <recommendedName>
        <fullName evidence="3">endo-1,4-beta-xylanase</fullName>
        <ecNumber evidence="3">3.2.1.8</ecNumber>
    </recommendedName>
</protein>
<keyword evidence="5" id="KW-0732">Signal</keyword>
<dbReference type="PROSITE" id="PS51760">
    <property type="entry name" value="GH10_2"/>
    <property type="match status" value="1"/>
</dbReference>
<dbReference type="InterPro" id="IPR001000">
    <property type="entry name" value="GH10_dom"/>
</dbReference>
<evidence type="ECO:0000256" key="9">
    <source>
        <dbReference type="ARBA" id="ARBA00023326"/>
    </source>
</evidence>
<evidence type="ECO:0000256" key="1">
    <source>
        <dbReference type="ARBA" id="ARBA00000681"/>
    </source>
</evidence>
<feature type="domain" description="GH10" evidence="10">
    <location>
        <begin position="251"/>
        <end position="570"/>
    </location>
</feature>
<organism evidence="11 12">
    <name type="scientific">Pseudokineococcus marinus</name>
    <dbReference type="NCBI Taxonomy" id="351215"/>
    <lineage>
        <taxon>Bacteria</taxon>
        <taxon>Bacillati</taxon>
        <taxon>Actinomycetota</taxon>
        <taxon>Actinomycetes</taxon>
        <taxon>Kineosporiales</taxon>
        <taxon>Kineosporiaceae</taxon>
        <taxon>Pseudokineococcus</taxon>
    </lineage>
</organism>
<dbReference type="PANTHER" id="PTHR31490">
    <property type="entry name" value="GLYCOSYL HYDROLASE"/>
    <property type="match status" value="1"/>
</dbReference>
<dbReference type="Gene3D" id="3.20.20.80">
    <property type="entry name" value="Glycosidases"/>
    <property type="match status" value="1"/>
</dbReference>
<dbReference type="EMBL" id="JABEMA010000351">
    <property type="protein sequence ID" value="NNH24428.1"/>
    <property type="molecule type" value="Genomic_DNA"/>
</dbReference>
<reference evidence="11 12" key="1">
    <citation type="submission" date="2020-05" db="EMBL/GenBank/DDBJ databases">
        <title>MicrobeNet Type strains.</title>
        <authorList>
            <person name="Nicholson A.C."/>
        </authorList>
    </citation>
    <scope>NUCLEOTIDE SEQUENCE [LARGE SCALE GENOMIC DNA]</scope>
    <source>
        <strain evidence="11 12">JCM 14547</strain>
    </source>
</reference>
<dbReference type="SMART" id="SM00633">
    <property type="entry name" value="Glyco_10"/>
    <property type="match status" value="1"/>
</dbReference>
<evidence type="ECO:0000313" key="11">
    <source>
        <dbReference type="EMBL" id="NNH24428.1"/>
    </source>
</evidence>
<dbReference type="SUPFAM" id="SSF51445">
    <property type="entry name" value="(Trans)glycosidases"/>
    <property type="match status" value="1"/>
</dbReference>
<sequence length="573" mass="60150">MVGAGESAGARSPRGGRPRARGALAAGVLLAAAGCAPPSPAPQREVVDLLQGAWRDVPGVAVDGDALQVTATGRSVLGPDGETRQPDPPLDLAGAHLLVDGDFSLDARLADVTGDATWAVYDRPPVRADEFRIEPPGLRLTLRGDELEVAVLDGSSSEDVTDPRPVHEERVAVDPTAPLAVRRSGGALEVVSDGETVSSTTRGGVVDSGELWLGLSSDDGSFRVTALTATATGAGSLGLAGPAHLSAEPSPEGLQALADRVRPGFRVGAAAALGPLVSDEEYAQELVGDFGAITPENAMKPQSLSPRRGVYTFEEADALLAVAESRGMAVHGHTIAFSEAVPRWMEELPTGSAEERRDSADALLAYVATVVGHFRGRLTSLDVVNEPFDVDQGTGLQENVWYRTFGPDYPAVVSRAVHDADPDVEQYVNENGADVPGPRQDALLELVRRTNALGGHVDGVGLQAHVYDLGTDVISAEDLTATLEALEAAGLRARISELDVTDAEGTAAQAEQYAVVLDTCLRSPTCVAWTTWGVDDRYDWYLDDEGLQQGHDLLFDDGRPTPAHEALVRVLGG</sequence>
<dbReference type="Pfam" id="PF00331">
    <property type="entry name" value="Glyco_hydro_10"/>
    <property type="match status" value="1"/>
</dbReference>
<keyword evidence="7" id="KW-0119">Carbohydrate metabolism</keyword>
<evidence type="ECO:0000256" key="5">
    <source>
        <dbReference type="ARBA" id="ARBA00022729"/>
    </source>
</evidence>
<evidence type="ECO:0000256" key="8">
    <source>
        <dbReference type="ARBA" id="ARBA00023295"/>
    </source>
</evidence>
<dbReference type="GO" id="GO:0045493">
    <property type="term" value="P:xylan catabolic process"/>
    <property type="evidence" value="ECO:0007669"/>
    <property type="project" value="UniProtKB-KW"/>
</dbReference>